<evidence type="ECO:0000259" key="7">
    <source>
        <dbReference type="Pfam" id="PF00206"/>
    </source>
</evidence>
<comment type="subcellular location">
    <subcellularLocation>
        <location evidence="6">Cytoplasm</location>
    </subcellularLocation>
</comment>
<dbReference type="SUPFAM" id="SSF48557">
    <property type="entry name" value="L-aspartase-like"/>
    <property type="match status" value="1"/>
</dbReference>
<dbReference type="PRINTS" id="PR00149">
    <property type="entry name" value="FUMRATELYASE"/>
</dbReference>
<dbReference type="PANTHER" id="PTHR43814:SF1">
    <property type="entry name" value="ARGININOSUCCINATE LYASE"/>
    <property type="match status" value="1"/>
</dbReference>
<dbReference type="Proteomes" id="UP000236919">
    <property type="component" value="Unassembled WGS sequence"/>
</dbReference>
<dbReference type="RefSeq" id="WP_103721086.1">
    <property type="nucleotide sequence ID" value="NZ_PQFZ01000025.1"/>
</dbReference>
<feature type="domain" description="Argininosuccinate lyase C-terminal" evidence="8">
    <location>
        <begin position="373"/>
        <end position="449"/>
    </location>
</feature>
<evidence type="ECO:0000256" key="3">
    <source>
        <dbReference type="ARBA" id="ARBA00012338"/>
    </source>
</evidence>
<comment type="pathway">
    <text evidence="2 6">Amino-acid biosynthesis; L-arginine biosynthesis; L-arginine from L-ornithine and carbamoyl phosphate: step 3/3.</text>
</comment>
<dbReference type="CDD" id="cd01359">
    <property type="entry name" value="Argininosuccinate_lyase"/>
    <property type="match status" value="1"/>
</dbReference>
<name>A0A2S4LV89_9HYPH</name>
<dbReference type="GO" id="GO:0005829">
    <property type="term" value="C:cytosol"/>
    <property type="evidence" value="ECO:0007669"/>
    <property type="project" value="TreeGrafter"/>
</dbReference>
<dbReference type="InterPro" id="IPR022761">
    <property type="entry name" value="Fumarate_lyase_N"/>
</dbReference>
<keyword evidence="10" id="KW-1185">Reference proteome</keyword>
<gene>
    <name evidence="6" type="primary">argH</name>
    <name evidence="9" type="ORF">CYD53_12513</name>
</gene>
<evidence type="ECO:0000256" key="4">
    <source>
        <dbReference type="ARBA" id="ARBA00022571"/>
    </source>
</evidence>
<dbReference type="Gene3D" id="1.10.275.10">
    <property type="entry name" value="Fumarase/aspartase (N-terminal domain)"/>
    <property type="match status" value="1"/>
</dbReference>
<proteinExistence type="inferred from homology"/>
<keyword evidence="6" id="KW-0963">Cytoplasm</keyword>
<dbReference type="InterPro" id="IPR000362">
    <property type="entry name" value="Fumarate_lyase_fam"/>
</dbReference>
<sequence>MSEHADPRLSDSSVFPDPVYKETVLRPLFDGAKTHHVEGFRAIDRAHLVMLAETGILPRATAGRIARALGEIDAQIDPAALSYTGEVEDFFFLIEAELRKRLSPDDTGRLHTGRSRNDIDHTLFKLALKPRLDRLAAKLRALIAATLTLAEREKATLIVAYTHGQPAQPTTLGHYLAAAIEVMLRDHERLMQARALLDLSPMGAAAITTSGFPLDRARIAQLLGFAAPLENSYGCIAAIDYVTATYSAVELVFLHLGRLIQDLQVWTAFEVGQLYVPNAFVQISSIMPQKRNPVPIEHLRHLSSQAMARARLVRDVVHNTPFTDMNDAEGETNEAGYQAFATGERVLDLLAALLPSMSVDGRRVAENIRRSCITITELADTLVRREGLSFRAAHEIAADVARAVVALDGDLPRDGYAPFLEAFRHHTGREPALTPGDFASVVSPENFVAVRERFGGPGPQALGKALARYRAKLDAADGAAGDIAKREQTARQELDAAFAALMETT</sequence>
<dbReference type="InterPro" id="IPR009049">
    <property type="entry name" value="Argininosuccinate_lyase"/>
</dbReference>
<evidence type="ECO:0000313" key="10">
    <source>
        <dbReference type="Proteomes" id="UP000236919"/>
    </source>
</evidence>
<dbReference type="PRINTS" id="PR00145">
    <property type="entry name" value="ARGSUCLYASE"/>
</dbReference>
<dbReference type="PANTHER" id="PTHR43814">
    <property type="entry name" value="ARGININOSUCCINATE LYASE"/>
    <property type="match status" value="1"/>
</dbReference>
<dbReference type="AlphaFoldDB" id="A0A2S4LV89"/>
<protein>
    <recommendedName>
        <fullName evidence="3 6">Argininosuccinate lyase</fullName>
        <shortName evidence="6">ASAL</shortName>
        <ecNumber evidence="3 6">4.3.2.1</ecNumber>
    </recommendedName>
    <alternativeName>
        <fullName evidence="6">Arginosuccinase</fullName>
    </alternativeName>
</protein>
<organism evidence="9 10">
    <name type="scientific">Bosea psychrotolerans</name>
    <dbReference type="NCBI Taxonomy" id="1871628"/>
    <lineage>
        <taxon>Bacteria</taxon>
        <taxon>Pseudomonadati</taxon>
        <taxon>Pseudomonadota</taxon>
        <taxon>Alphaproteobacteria</taxon>
        <taxon>Hyphomicrobiales</taxon>
        <taxon>Boseaceae</taxon>
        <taxon>Bosea</taxon>
    </lineage>
</organism>
<dbReference type="EC" id="4.3.2.1" evidence="3 6"/>
<comment type="catalytic activity">
    <reaction evidence="1 6">
        <text>2-(N(omega)-L-arginino)succinate = fumarate + L-arginine</text>
        <dbReference type="Rhea" id="RHEA:24020"/>
        <dbReference type="ChEBI" id="CHEBI:29806"/>
        <dbReference type="ChEBI" id="CHEBI:32682"/>
        <dbReference type="ChEBI" id="CHEBI:57472"/>
        <dbReference type="EC" id="4.3.2.1"/>
    </reaction>
</comment>
<keyword evidence="4 6" id="KW-0055">Arginine biosynthesis</keyword>
<evidence type="ECO:0000256" key="6">
    <source>
        <dbReference type="HAMAP-Rule" id="MF_00006"/>
    </source>
</evidence>
<evidence type="ECO:0000256" key="2">
    <source>
        <dbReference type="ARBA" id="ARBA00004941"/>
    </source>
</evidence>
<dbReference type="GO" id="GO:0042450">
    <property type="term" value="P:L-arginine biosynthetic process via ornithine"/>
    <property type="evidence" value="ECO:0007669"/>
    <property type="project" value="InterPro"/>
</dbReference>
<evidence type="ECO:0000313" key="9">
    <source>
        <dbReference type="EMBL" id="POR46356.1"/>
    </source>
</evidence>
<evidence type="ECO:0000259" key="8">
    <source>
        <dbReference type="Pfam" id="PF14698"/>
    </source>
</evidence>
<comment type="similarity">
    <text evidence="6">Belongs to the lyase 1 family. Argininosuccinate lyase subfamily.</text>
</comment>
<dbReference type="Pfam" id="PF00206">
    <property type="entry name" value="Lyase_1"/>
    <property type="match status" value="1"/>
</dbReference>
<dbReference type="InterPro" id="IPR024083">
    <property type="entry name" value="Fumarase/histidase_N"/>
</dbReference>
<reference evidence="9 10" key="1">
    <citation type="submission" date="2018-01" db="EMBL/GenBank/DDBJ databases">
        <title>Genomic Encyclopedia of Type Strains, Phase III (KMG-III): the genomes of soil and plant-associated and newly described type strains.</title>
        <authorList>
            <person name="Whitman W."/>
        </authorList>
    </citation>
    <scope>NUCLEOTIDE SEQUENCE [LARGE SCALE GENOMIC DNA]</scope>
    <source>
        <strain evidence="9 10">1131</strain>
    </source>
</reference>
<keyword evidence="6" id="KW-0028">Amino-acid biosynthesis</keyword>
<dbReference type="UniPathway" id="UPA00068">
    <property type="reaction ID" value="UER00114"/>
</dbReference>
<dbReference type="OrthoDB" id="9769623at2"/>
<dbReference type="Gene3D" id="1.10.40.30">
    <property type="entry name" value="Fumarase/aspartase (C-terminal domain)"/>
    <property type="match status" value="1"/>
</dbReference>
<dbReference type="Gene3D" id="1.20.200.10">
    <property type="entry name" value="Fumarase/aspartase (Central domain)"/>
    <property type="match status" value="1"/>
</dbReference>
<dbReference type="InterPro" id="IPR029419">
    <property type="entry name" value="Arg_succ_lyase_C"/>
</dbReference>
<keyword evidence="5 6" id="KW-0456">Lyase</keyword>
<evidence type="ECO:0000256" key="5">
    <source>
        <dbReference type="ARBA" id="ARBA00023239"/>
    </source>
</evidence>
<dbReference type="Pfam" id="PF14698">
    <property type="entry name" value="ASL_C2"/>
    <property type="match status" value="1"/>
</dbReference>
<dbReference type="GO" id="GO:0004056">
    <property type="term" value="F:argininosuccinate lyase activity"/>
    <property type="evidence" value="ECO:0007669"/>
    <property type="project" value="UniProtKB-UniRule"/>
</dbReference>
<dbReference type="InterPro" id="IPR008948">
    <property type="entry name" value="L-Aspartase-like"/>
</dbReference>
<feature type="domain" description="Fumarate lyase N-terminal" evidence="7">
    <location>
        <begin position="105"/>
        <end position="307"/>
    </location>
</feature>
<dbReference type="EMBL" id="PQFZ01000025">
    <property type="protein sequence ID" value="POR46356.1"/>
    <property type="molecule type" value="Genomic_DNA"/>
</dbReference>
<evidence type="ECO:0000256" key="1">
    <source>
        <dbReference type="ARBA" id="ARBA00000985"/>
    </source>
</evidence>
<accession>A0A2S4LV89</accession>
<dbReference type="HAMAP" id="MF_00006">
    <property type="entry name" value="Arg_succ_lyase"/>
    <property type="match status" value="1"/>
</dbReference>
<comment type="caution">
    <text evidence="9">The sequence shown here is derived from an EMBL/GenBank/DDBJ whole genome shotgun (WGS) entry which is preliminary data.</text>
</comment>